<organism evidence="2">
    <name type="scientific">Salix viminalis</name>
    <name type="common">Common osier</name>
    <name type="synonym">Basket willow</name>
    <dbReference type="NCBI Taxonomy" id="40686"/>
    <lineage>
        <taxon>Eukaryota</taxon>
        <taxon>Viridiplantae</taxon>
        <taxon>Streptophyta</taxon>
        <taxon>Embryophyta</taxon>
        <taxon>Tracheophyta</taxon>
        <taxon>Spermatophyta</taxon>
        <taxon>Magnoliopsida</taxon>
        <taxon>eudicotyledons</taxon>
        <taxon>Gunneridae</taxon>
        <taxon>Pentapetalae</taxon>
        <taxon>rosids</taxon>
        <taxon>fabids</taxon>
        <taxon>Malpighiales</taxon>
        <taxon>Salicaceae</taxon>
        <taxon>Saliceae</taxon>
        <taxon>Salix</taxon>
    </lineage>
</organism>
<feature type="region of interest" description="Disordered" evidence="1">
    <location>
        <begin position="1125"/>
        <end position="1155"/>
    </location>
</feature>
<feature type="region of interest" description="Disordered" evidence="1">
    <location>
        <begin position="130"/>
        <end position="150"/>
    </location>
</feature>
<accession>A0A6N2NG36</accession>
<evidence type="ECO:0000256" key="1">
    <source>
        <dbReference type="SAM" id="MobiDB-lite"/>
    </source>
</evidence>
<evidence type="ECO:0008006" key="3">
    <source>
        <dbReference type="Google" id="ProtNLM"/>
    </source>
</evidence>
<protein>
    <recommendedName>
        <fullName evidence="3">Senescence-associated protein</fullName>
    </recommendedName>
</protein>
<feature type="region of interest" description="Disordered" evidence="1">
    <location>
        <begin position="1174"/>
        <end position="1198"/>
    </location>
</feature>
<gene>
    <name evidence="2" type="ORF">SVIM_LOCUS504798</name>
</gene>
<dbReference type="AlphaFoldDB" id="A0A6N2NG36"/>
<feature type="compositionally biased region" description="Polar residues" evidence="1">
    <location>
        <begin position="177"/>
        <end position="197"/>
    </location>
</feature>
<dbReference type="InterPro" id="IPR052997">
    <property type="entry name" value="RRT15-like"/>
</dbReference>
<feature type="region of interest" description="Disordered" evidence="1">
    <location>
        <begin position="904"/>
        <end position="924"/>
    </location>
</feature>
<evidence type="ECO:0000313" key="2">
    <source>
        <dbReference type="EMBL" id="VFU65680.1"/>
    </source>
</evidence>
<name>A0A6N2NG36_SALVM</name>
<dbReference type="PANTHER" id="PTHR33047:SF8">
    <property type="entry name" value="REGULATOR OF RDNA TRANSCRIPTION PROTEIN 15"/>
    <property type="match status" value="1"/>
</dbReference>
<reference evidence="2" key="1">
    <citation type="submission" date="2019-03" db="EMBL/GenBank/DDBJ databases">
        <authorList>
            <person name="Mank J."/>
            <person name="Almeida P."/>
        </authorList>
    </citation>
    <scope>NUCLEOTIDE SEQUENCE</scope>
    <source>
        <strain evidence="2">78183</strain>
    </source>
</reference>
<proteinExistence type="predicted"/>
<sequence>MFEEKKHLQLIHERSTALNGTNNHQSPSSKPRVRAMLEPMTFLNQYTVPNSVTAESSWHCLRCHHGEIAAMIKTRSNPLSKPRAHAMTCMNQKRAAEFTGIAFAAETADTAESAAIALFDPVTAGLYSRRATARAPPSPRVPGPGNSRPSLREAVLLEGLGGTNRSDMGLNLSGSWQQGHSATYNTPSRGPRGSSTARAWPTARASGAKRPLLQVGNRTAGARVASSPDSDLEAFSHNPTHGSFAPLAFQPSAMTNSHVPYWWVNNPTLGEFCFTMIGRADIEGSKSNVAMNAWLPQASYPCGNFSDTSSFKFRRSKGSIGHAFTVRIRTGNQNQTSFYPFVPHEISVLVELILGHLRYLLTDVPPQPNSPPDNVFRPDRPPKRPWWYFTFAEAPTYPTPLKSFHKVGLESSSTGSSFPADSAKPVPLAVVSLDSRQGQWESLGFPLSVPVLSRLFDARGRPPKGPFPVRPRHATTRSRRGSSSSSPPTADGFGTGTPEPSPQSQSFSRGYGSILPTSLAYIVPSTRGCSPWRPDAVMSTTGRGRHSVLRIFKGRRGRTGHHATCGALPAAGPYLRLSRFQGILTRFPFEARARTRCRTGFPRLLGSTNPCASAVHMEPFPSSAFKICTDGRSARARALGFAATAAPSYSSGPGACPDGRVSAQLGTVTRLPVHPASPVLLTKNGPLGALDSVARLNEAAAPSYLFKSFAPIPKSDERFARQYRCGPPPEFPLASPRSGIVHHLSGPDRHALTRTLLRRSRSVGGATLEGIPPTPWSVFQDGTNGEPTGRCPERACAGARRDGARCSPRSQRRHLHRRFKGPGLGRGSASVHAPSRSADRLSPFHIRPGRIAGPHPLPSRQFQALFDSLFKVLFIFPSRYLFAIGLSPIFSLGRNLPPDWGCIPKQPDSQTAPRGAAGSSHDGALTLSGAPFQGTWAWSAAEDASPDYNSNAAGARFSSWAFPGSLAVTRGILVPGATSTRTTVSEGLSTTACRGNRRRGLDFRPTTGERAGDQYPPRPREPRGVGATMRDTQADVPSTRRPRAQLAFKDSMVHGILQFTPSIAFRYVLHRCESRDIRCRESFRLSQKEGAPPTPRLRGRAPSTQFPWRFSRGVRWRAVSGADASLHGTRGHEGRVPPSPACHATGFDNDPSAGSPTETLLRLLLPLNDKVQWTSRDVASGEPPTSPRSEHFTGPFNR</sequence>
<feature type="region of interest" description="Disordered" evidence="1">
    <location>
        <begin position="996"/>
        <end position="1041"/>
    </location>
</feature>
<dbReference type="PANTHER" id="PTHR33047">
    <property type="entry name" value="PROTEIN TAR1"/>
    <property type="match status" value="1"/>
</dbReference>
<feature type="region of interest" description="Disordered" evidence="1">
    <location>
        <begin position="177"/>
        <end position="205"/>
    </location>
</feature>
<feature type="region of interest" description="Disordered" evidence="1">
    <location>
        <begin position="818"/>
        <end position="842"/>
    </location>
</feature>
<dbReference type="EMBL" id="CAADRP010002297">
    <property type="protein sequence ID" value="VFU65680.1"/>
    <property type="molecule type" value="Genomic_DNA"/>
</dbReference>
<feature type="region of interest" description="Disordered" evidence="1">
    <location>
        <begin position="459"/>
        <end position="509"/>
    </location>
</feature>
<feature type="compositionally biased region" description="Basic residues" evidence="1">
    <location>
        <begin position="470"/>
        <end position="480"/>
    </location>
</feature>